<feature type="compositionally biased region" description="Basic residues" evidence="1">
    <location>
        <begin position="13"/>
        <end position="23"/>
    </location>
</feature>
<dbReference type="EMBL" id="JXNT01000008">
    <property type="protein sequence ID" value="ODM17434.1"/>
    <property type="molecule type" value="Genomic_DNA"/>
</dbReference>
<reference evidence="2 3" key="1">
    <citation type="journal article" date="2016" name="BMC Genomics">
        <title>Comparative genomic and transcriptomic analyses of the Fuzhuan brick tea-fermentation fungus Aspergillus cristatus.</title>
        <authorList>
            <person name="Ge Y."/>
            <person name="Wang Y."/>
            <person name="Liu Y."/>
            <person name="Tan Y."/>
            <person name="Ren X."/>
            <person name="Zhang X."/>
            <person name="Hyde K.D."/>
            <person name="Liu Y."/>
            <person name="Liu Z."/>
        </authorList>
    </citation>
    <scope>NUCLEOTIDE SEQUENCE [LARGE SCALE GENOMIC DNA]</scope>
    <source>
        <strain evidence="2 3">GZAAS20.1005</strain>
    </source>
</reference>
<protein>
    <recommendedName>
        <fullName evidence="4">BTB domain-containing protein</fullName>
    </recommendedName>
</protein>
<accession>A0A1E3B935</accession>
<feature type="region of interest" description="Disordered" evidence="1">
    <location>
        <begin position="233"/>
        <end position="256"/>
    </location>
</feature>
<proteinExistence type="predicted"/>
<evidence type="ECO:0000313" key="3">
    <source>
        <dbReference type="Proteomes" id="UP000094569"/>
    </source>
</evidence>
<dbReference type="Proteomes" id="UP000094569">
    <property type="component" value="Unassembled WGS sequence"/>
</dbReference>
<feature type="compositionally biased region" description="Basic and acidic residues" evidence="1">
    <location>
        <begin position="1"/>
        <end position="12"/>
    </location>
</feature>
<dbReference type="OrthoDB" id="3594103at2759"/>
<feature type="region of interest" description="Disordered" evidence="1">
    <location>
        <begin position="1"/>
        <end position="34"/>
    </location>
</feature>
<evidence type="ECO:0000313" key="2">
    <source>
        <dbReference type="EMBL" id="ODM17434.1"/>
    </source>
</evidence>
<dbReference type="AlphaFoldDB" id="A0A1E3B935"/>
<feature type="compositionally biased region" description="Acidic residues" evidence="1">
    <location>
        <begin position="235"/>
        <end position="256"/>
    </location>
</feature>
<name>A0A1E3B935_ASPCR</name>
<dbReference type="PANTHER" id="PTHR37538:SF1">
    <property type="entry name" value="BTB DOMAIN-CONTAINING PROTEIN"/>
    <property type="match status" value="1"/>
</dbReference>
<dbReference type="STRING" id="573508.A0A1E3B935"/>
<comment type="caution">
    <text evidence="2">The sequence shown here is derived from an EMBL/GenBank/DDBJ whole genome shotgun (WGS) entry which is preliminary data.</text>
</comment>
<organism evidence="2 3">
    <name type="scientific">Aspergillus cristatus</name>
    <name type="common">Chinese Fuzhuan brick tea-fermentation fungus</name>
    <name type="synonym">Eurotium cristatum</name>
    <dbReference type="NCBI Taxonomy" id="573508"/>
    <lineage>
        <taxon>Eukaryota</taxon>
        <taxon>Fungi</taxon>
        <taxon>Dikarya</taxon>
        <taxon>Ascomycota</taxon>
        <taxon>Pezizomycotina</taxon>
        <taxon>Eurotiomycetes</taxon>
        <taxon>Eurotiomycetidae</taxon>
        <taxon>Eurotiales</taxon>
        <taxon>Aspergillaceae</taxon>
        <taxon>Aspergillus</taxon>
        <taxon>Aspergillus subgen. Aspergillus</taxon>
    </lineage>
</organism>
<dbReference type="PANTHER" id="PTHR37538">
    <property type="entry name" value="BTB DOMAIN-CONTAINING PROTEIN"/>
    <property type="match status" value="1"/>
</dbReference>
<evidence type="ECO:0000256" key="1">
    <source>
        <dbReference type="SAM" id="MobiDB-lite"/>
    </source>
</evidence>
<gene>
    <name evidence="2" type="ORF">SI65_07109</name>
</gene>
<keyword evidence="3" id="KW-1185">Reference proteome</keyword>
<sequence length="256" mass="29401">MGDLKETREAMRRQSRQRARAKKNPNIDEPPRLSPYATTSVTLLLGETQQSFSVPQELIECEYELASRMAPIYSSTAQCIILEDIHEDTGHTLVHYLCTGEYEAHCKRSDGLEQYRRSVLAYVAARNLSLGELESLASEQMERYERDVDIFQILAVALEIWPMVSADEDDVYADHLVDKVTAALEGDLDLYNRDEFVHFGQSLEFDNFLLWCELRAYARRLSGCTCEEAVKLEETDTSEYETTEDEDSAFEEHDDE</sequence>
<evidence type="ECO:0008006" key="4">
    <source>
        <dbReference type="Google" id="ProtNLM"/>
    </source>
</evidence>
<dbReference type="VEuPathDB" id="FungiDB:SI65_07109"/>